<dbReference type="PANTHER" id="PTHR33075">
    <property type="entry name" value="OS02G0499800 PROTEIN"/>
    <property type="match status" value="1"/>
</dbReference>
<reference evidence="2" key="1">
    <citation type="submission" date="2020-05" db="EMBL/GenBank/DDBJ databases">
        <title>WGS assembly of Panicum virgatum.</title>
        <authorList>
            <person name="Lovell J.T."/>
            <person name="Jenkins J."/>
            <person name="Shu S."/>
            <person name="Juenger T.E."/>
            <person name="Schmutz J."/>
        </authorList>
    </citation>
    <scope>NUCLEOTIDE SEQUENCE</scope>
    <source>
        <strain evidence="2">AP13</strain>
    </source>
</reference>
<protein>
    <recommendedName>
        <fullName evidence="1">DUF7597 domain-containing protein</fullName>
    </recommendedName>
</protein>
<proteinExistence type="predicted"/>
<dbReference type="PANTHER" id="PTHR33075:SF7">
    <property type="entry name" value="OS02G0303350 PROTEIN"/>
    <property type="match status" value="1"/>
</dbReference>
<evidence type="ECO:0000313" key="3">
    <source>
        <dbReference type="Proteomes" id="UP000823388"/>
    </source>
</evidence>
<dbReference type="Pfam" id="PF24530">
    <property type="entry name" value="DUF7597"/>
    <property type="match status" value="1"/>
</dbReference>
<keyword evidence="3" id="KW-1185">Reference proteome</keyword>
<dbReference type="InterPro" id="IPR056018">
    <property type="entry name" value="DUF7597"/>
</dbReference>
<evidence type="ECO:0000259" key="1">
    <source>
        <dbReference type="Pfam" id="PF24530"/>
    </source>
</evidence>
<gene>
    <name evidence="2" type="ORF">PVAP13_6NG004800</name>
</gene>
<accession>A0A8T0QST6</accession>
<feature type="domain" description="DUF7597" evidence="1">
    <location>
        <begin position="371"/>
        <end position="490"/>
    </location>
</feature>
<dbReference type="AlphaFoldDB" id="A0A8T0QST6"/>
<evidence type="ECO:0000313" key="2">
    <source>
        <dbReference type="EMBL" id="KAG2576093.1"/>
    </source>
</evidence>
<sequence>MDPSILDFSLGTAFSSKVRSLLGSPVISPFPNDDRSFWLIASFAHSKLKINEENGGFILQSILGGVASEFAVVEIKDWIFKFTVFSPEVGLLIYKLGTALIPILKCLLIFGMSAVCNLLNPSFHHLSGLTSNGFKFATKRISVLTLRSLGLHPHSLSHNLPFQPPLRKSVFSRLNSEDLCRNLASSDQDSFPAENTTIQHPNLNLDLNIGWNFSSTNSAQISAHKNSLDLPPCSRCLSHKHARPNCWNHVRCTTCFRLGHIANHCRFAPVFRAYAHQHPCLPSVRHQKAPESSPVSIVWDLPSSKNQPPGAQGTSPPSFFPFFFTNLSPNLPSSAPASHPILQKTPSATVPPPFSSESQHQLGPMAYRLIDLMPFLPRGSTRVHVEGRKTMTRADLGAPRLHNSDLAIVSIEPLLADQVSFQSIRDVVDDFLRNCKQLGFGTIQPCPHGQAYVRFNYYYDRDFLIQNSSHAYGNYQITFRAHNRGWNNRTIVMNYNVWLMILEFNIDYWEHKDIEKVIYKFGKLLIWEEDPSNVARIIVKGRVVVSLKSPSSWFVLRGENFEGDSWTAQCEILKVNMLGGGPPVEDDPANGPDDIQPNLFEFFGFG</sequence>
<organism evidence="2 3">
    <name type="scientific">Panicum virgatum</name>
    <name type="common">Blackwell switchgrass</name>
    <dbReference type="NCBI Taxonomy" id="38727"/>
    <lineage>
        <taxon>Eukaryota</taxon>
        <taxon>Viridiplantae</taxon>
        <taxon>Streptophyta</taxon>
        <taxon>Embryophyta</taxon>
        <taxon>Tracheophyta</taxon>
        <taxon>Spermatophyta</taxon>
        <taxon>Magnoliopsida</taxon>
        <taxon>Liliopsida</taxon>
        <taxon>Poales</taxon>
        <taxon>Poaceae</taxon>
        <taxon>PACMAD clade</taxon>
        <taxon>Panicoideae</taxon>
        <taxon>Panicodae</taxon>
        <taxon>Paniceae</taxon>
        <taxon>Panicinae</taxon>
        <taxon>Panicum</taxon>
        <taxon>Panicum sect. Hiantes</taxon>
    </lineage>
</organism>
<comment type="caution">
    <text evidence="2">The sequence shown here is derived from an EMBL/GenBank/DDBJ whole genome shotgun (WGS) entry which is preliminary data.</text>
</comment>
<name>A0A8T0QST6_PANVG</name>
<dbReference type="EMBL" id="CM029048">
    <property type="protein sequence ID" value="KAG2576093.1"/>
    <property type="molecule type" value="Genomic_DNA"/>
</dbReference>
<dbReference type="Proteomes" id="UP000823388">
    <property type="component" value="Chromosome 6N"/>
</dbReference>